<evidence type="ECO:0000256" key="1">
    <source>
        <dbReference type="SAM" id="SignalP"/>
    </source>
</evidence>
<dbReference type="InterPro" id="IPR009599">
    <property type="entry name" value="DUF1207"/>
</dbReference>
<dbReference type="RefSeq" id="WP_345269756.1">
    <property type="nucleotide sequence ID" value="NZ_BAABHB010000009.1"/>
</dbReference>
<comment type="caution">
    <text evidence="2">The sequence shown here is derived from an EMBL/GenBank/DDBJ whole genome shotgun (WGS) entry which is preliminary data.</text>
</comment>
<feature type="chain" id="PRO_5045552218" description="DUF1207 domain-containing protein" evidence="1">
    <location>
        <begin position="20"/>
        <end position="291"/>
    </location>
</feature>
<keyword evidence="3" id="KW-1185">Reference proteome</keyword>
<gene>
    <name evidence="2" type="ORF">GCM10023187_40330</name>
</gene>
<evidence type="ECO:0000313" key="3">
    <source>
        <dbReference type="Proteomes" id="UP001500936"/>
    </source>
</evidence>
<evidence type="ECO:0008006" key="4">
    <source>
        <dbReference type="Google" id="ProtNLM"/>
    </source>
</evidence>
<feature type="signal peptide" evidence="1">
    <location>
        <begin position="1"/>
        <end position="19"/>
    </location>
</feature>
<accession>A0ABP8KQM7</accession>
<dbReference type="Proteomes" id="UP001500936">
    <property type="component" value="Unassembled WGS sequence"/>
</dbReference>
<dbReference type="Pfam" id="PF06727">
    <property type="entry name" value="DUF1207"/>
    <property type="match status" value="1"/>
</dbReference>
<sequence>MKRFYLFFLAFALSTAAFAQPAESAPPPGKYPRSEFLPGGHLFDPIILDPLEAQTYISILPSYSTDGKRYNGTIVPFAFGFAKPFWRRTTAPDRAAEFVIDAASFTQFEVFHDPMQQKQRRQLLNTDYKISFLYNLRRGANSWRFRLYHLSSHLGDDYLIRNQINFYTPNAVNYEVVDVTFSRDMNGLRPYAGVGIGLRKPEERKRLSAQLGFFYRQPTQNLIRLVGGVDVKFWEQTDFRPGAKAGAGFEVGRRAGQLTFLAEFYSGFRPYSQYENQRVQWLGFGAYLNPL</sequence>
<proteinExistence type="predicted"/>
<name>A0ABP8KQM7_9BACT</name>
<reference evidence="3" key="1">
    <citation type="journal article" date="2019" name="Int. J. Syst. Evol. Microbiol.">
        <title>The Global Catalogue of Microorganisms (GCM) 10K type strain sequencing project: providing services to taxonomists for standard genome sequencing and annotation.</title>
        <authorList>
            <consortium name="The Broad Institute Genomics Platform"/>
            <consortium name="The Broad Institute Genome Sequencing Center for Infectious Disease"/>
            <person name="Wu L."/>
            <person name="Ma J."/>
        </authorList>
    </citation>
    <scope>NUCLEOTIDE SEQUENCE [LARGE SCALE GENOMIC DNA]</scope>
    <source>
        <strain evidence="3">JCM 17925</strain>
    </source>
</reference>
<protein>
    <recommendedName>
        <fullName evidence="4">DUF1207 domain-containing protein</fullName>
    </recommendedName>
</protein>
<dbReference type="EMBL" id="BAABHB010000009">
    <property type="protein sequence ID" value="GAA4412757.1"/>
    <property type="molecule type" value="Genomic_DNA"/>
</dbReference>
<organism evidence="2 3">
    <name type="scientific">Nibrella viscosa</name>
    <dbReference type="NCBI Taxonomy" id="1084524"/>
    <lineage>
        <taxon>Bacteria</taxon>
        <taxon>Pseudomonadati</taxon>
        <taxon>Bacteroidota</taxon>
        <taxon>Cytophagia</taxon>
        <taxon>Cytophagales</taxon>
        <taxon>Spirosomataceae</taxon>
        <taxon>Nibrella</taxon>
    </lineage>
</organism>
<evidence type="ECO:0000313" key="2">
    <source>
        <dbReference type="EMBL" id="GAA4412757.1"/>
    </source>
</evidence>
<keyword evidence="1" id="KW-0732">Signal</keyword>